<dbReference type="InterPro" id="IPR011008">
    <property type="entry name" value="Dimeric_a/b-barrel"/>
</dbReference>
<organism evidence="3 4">
    <name type="scientific">Duganella vulcania</name>
    <dbReference type="NCBI Taxonomy" id="2692166"/>
    <lineage>
        <taxon>Bacteria</taxon>
        <taxon>Pseudomonadati</taxon>
        <taxon>Pseudomonadota</taxon>
        <taxon>Betaproteobacteria</taxon>
        <taxon>Burkholderiales</taxon>
        <taxon>Oxalobacteraceae</taxon>
        <taxon>Telluria group</taxon>
        <taxon>Duganella</taxon>
    </lineage>
</organism>
<protein>
    <submittedName>
        <fullName evidence="3">GTP cyclohydrolase</fullName>
    </submittedName>
</protein>
<evidence type="ECO:0000259" key="2">
    <source>
        <dbReference type="Pfam" id="PF03795"/>
    </source>
</evidence>
<dbReference type="Pfam" id="PF03795">
    <property type="entry name" value="YCII"/>
    <property type="match status" value="1"/>
</dbReference>
<dbReference type="PANTHER" id="PTHR37828">
    <property type="entry name" value="GSR2449 PROTEIN"/>
    <property type="match status" value="1"/>
</dbReference>
<evidence type="ECO:0000313" key="4">
    <source>
        <dbReference type="Proteomes" id="UP000447355"/>
    </source>
</evidence>
<dbReference type="GO" id="GO:0016787">
    <property type="term" value="F:hydrolase activity"/>
    <property type="evidence" value="ECO:0007669"/>
    <property type="project" value="UniProtKB-KW"/>
</dbReference>
<dbReference type="PANTHER" id="PTHR37828:SF1">
    <property type="entry name" value="YCII-RELATED DOMAIN-CONTAINING PROTEIN"/>
    <property type="match status" value="1"/>
</dbReference>
<dbReference type="AlphaFoldDB" id="A0A845GV01"/>
<dbReference type="SUPFAM" id="SSF54909">
    <property type="entry name" value="Dimeric alpha+beta barrel"/>
    <property type="match status" value="1"/>
</dbReference>
<comment type="caution">
    <text evidence="3">The sequence shown here is derived from an EMBL/GenBank/DDBJ whole genome shotgun (WGS) entry which is preliminary data.</text>
</comment>
<gene>
    <name evidence="3" type="ORF">GTP90_21100</name>
</gene>
<proteinExistence type="inferred from homology"/>
<name>A0A845GV01_9BURK</name>
<keyword evidence="3" id="KW-0378">Hydrolase</keyword>
<evidence type="ECO:0000313" key="3">
    <source>
        <dbReference type="EMBL" id="MYM96369.1"/>
    </source>
</evidence>
<evidence type="ECO:0000256" key="1">
    <source>
        <dbReference type="ARBA" id="ARBA00007689"/>
    </source>
</evidence>
<dbReference type="EMBL" id="WWCX01000044">
    <property type="protein sequence ID" value="MYM96369.1"/>
    <property type="molecule type" value="Genomic_DNA"/>
</dbReference>
<accession>A0A845GV01</accession>
<comment type="similarity">
    <text evidence="1">Belongs to the YciI family.</text>
</comment>
<dbReference type="Proteomes" id="UP000447355">
    <property type="component" value="Unassembled WGS sequence"/>
</dbReference>
<dbReference type="RefSeq" id="WP_161085390.1">
    <property type="nucleotide sequence ID" value="NZ_WWCX01000044.1"/>
</dbReference>
<reference evidence="3" key="1">
    <citation type="submission" date="2019-12" db="EMBL/GenBank/DDBJ databases">
        <title>Novel species isolated from a subtropical stream in China.</title>
        <authorList>
            <person name="Lu H."/>
        </authorList>
    </citation>
    <scope>NUCLEOTIDE SEQUENCE [LARGE SCALE GENOMIC DNA]</scope>
    <source>
        <strain evidence="3">FT81W</strain>
    </source>
</reference>
<sequence>MYIVNLTYLKPLAELEAHLAAHRAFLDEQYAREMFLASGPKNPRDGGVILASGKLSRAELDGLLALDPFARNGIASYQVTEFTATKHHPALAALL</sequence>
<feature type="domain" description="YCII-related" evidence="2">
    <location>
        <begin position="1"/>
        <end position="83"/>
    </location>
</feature>
<dbReference type="InterPro" id="IPR005545">
    <property type="entry name" value="YCII"/>
</dbReference>